<organism evidence="2 3">
    <name type="scientific">Pyricularia oryzae</name>
    <name type="common">Rice blast fungus</name>
    <name type="synonym">Magnaporthe oryzae</name>
    <dbReference type="NCBI Taxonomy" id="318829"/>
    <lineage>
        <taxon>Eukaryota</taxon>
        <taxon>Fungi</taxon>
        <taxon>Dikarya</taxon>
        <taxon>Ascomycota</taxon>
        <taxon>Pezizomycotina</taxon>
        <taxon>Sordariomycetes</taxon>
        <taxon>Sordariomycetidae</taxon>
        <taxon>Magnaporthales</taxon>
        <taxon>Pyriculariaceae</taxon>
        <taxon>Pyricularia</taxon>
    </lineage>
</organism>
<feature type="transmembrane region" description="Helical" evidence="1">
    <location>
        <begin position="101"/>
        <end position="122"/>
    </location>
</feature>
<feature type="transmembrane region" description="Helical" evidence="1">
    <location>
        <begin position="43"/>
        <end position="60"/>
    </location>
</feature>
<protein>
    <recommendedName>
        <fullName evidence="4">Glycoside hydrolase</fullName>
    </recommendedName>
</protein>
<evidence type="ECO:0000313" key="2">
    <source>
        <dbReference type="EMBL" id="QBZ56227.1"/>
    </source>
</evidence>
<reference evidence="2 3" key="1">
    <citation type="journal article" date="2019" name="Mol. Biol. Evol.">
        <title>Blast fungal genomes show frequent chromosomal changes, gene gains and losses, and effector gene turnover.</title>
        <authorList>
            <person name="Gomez Luciano L.B."/>
            <person name="Jason Tsai I."/>
            <person name="Chuma I."/>
            <person name="Tosa Y."/>
            <person name="Chen Y.H."/>
            <person name="Li J.Y."/>
            <person name="Li M.Y."/>
            <person name="Jade Lu M.Y."/>
            <person name="Nakayashiki H."/>
            <person name="Li W.H."/>
        </authorList>
    </citation>
    <scope>NUCLEOTIDE SEQUENCE [LARGE SCALE GENOMIC DNA]</scope>
    <source>
        <strain evidence="2">MZ5-1-6</strain>
    </source>
</reference>
<feature type="transmembrane region" description="Helical" evidence="1">
    <location>
        <begin position="172"/>
        <end position="196"/>
    </location>
</feature>
<gene>
    <name evidence="2" type="ORF">PoMZ_01133</name>
</gene>
<feature type="transmembrane region" description="Helical" evidence="1">
    <location>
        <begin position="12"/>
        <end position="36"/>
    </location>
</feature>
<keyword evidence="1" id="KW-0472">Membrane</keyword>
<feature type="transmembrane region" description="Helical" evidence="1">
    <location>
        <begin position="241"/>
        <end position="262"/>
    </location>
</feature>
<keyword evidence="1" id="KW-1133">Transmembrane helix</keyword>
<name>A0A4P7N1H2_PYROR</name>
<evidence type="ECO:0008006" key="4">
    <source>
        <dbReference type="Google" id="ProtNLM"/>
    </source>
</evidence>
<evidence type="ECO:0000313" key="3">
    <source>
        <dbReference type="Proteomes" id="UP000294847"/>
    </source>
</evidence>
<feature type="transmembrane region" description="Helical" evidence="1">
    <location>
        <begin position="143"/>
        <end position="160"/>
    </location>
</feature>
<dbReference type="Proteomes" id="UP000294847">
    <property type="component" value="Chromosome 2"/>
</dbReference>
<dbReference type="EMBL" id="CP034205">
    <property type="protein sequence ID" value="QBZ56227.1"/>
    <property type="molecule type" value="Genomic_DNA"/>
</dbReference>
<keyword evidence="1" id="KW-0812">Transmembrane</keyword>
<feature type="transmembrane region" description="Helical" evidence="1">
    <location>
        <begin position="290"/>
        <end position="308"/>
    </location>
</feature>
<sequence length="415" mass="46684">MTVQCPPEALGAAAGVLVYTFICLCCSIGMFFLMWVQHERTSYIIIMSVTTAVASIASIAQQVHTMISWRDIKIAQFIREETETGNPELSVTGSAEGLDLILFYIQFFCYNAEAILLLCWAAELTQSVFKVSWTRMQRRKGSLVAKANAMILPAVQIVLLRADTVQHQKVVFYLVASIIMATSLSLGAVLLAIILVKYVHTKISSQDWRVGYAGLSSNSSKDDLIKLDPIVQKHSTYDRWLVVRFSIAFLASGAFEFVTIMFQTNWAARIAVSHENVEADLSPDKAKIDFYLFIPGVSAGLLLFVVFGTTKVSRDFMWENLAPRWLKRKRTERAERLPSMVMPPGPLRLLSRRSTRRTRAQTARDRHYANMPRLPPIAAGSDMANLSTDLDRIYSEGRDEKESVNLNNNRRSLTL</sequence>
<accession>A0A4P7N1H2</accession>
<proteinExistence type="predicted"/>
<evidence type="ECO:0000256" key="1">
    <source>
        <dbReference type="SAM" id="Phobius"/>
    </source>
</evidence>
<dbReference type="AlphaFoldDB" id="A0A4P7N1H2"/>